<evidence type="ECO:0000313" key="6">
    <source>
        <dbReference type="EMBL" id="SVP88678.1"/>
    </source>
</evidence>
<proteinExistence type="predicted"/>
<dbReference type="PANTHER" id="PTHR11085">
    <property type="entry name" value="NAD-DEPENDENT PROTEIN DEACYLASE SIRTUIN-5, MITOCHONDRIAL-RELATED"/>
    <property type="match status" value="1"/>
</dbReference>
<evidence type="ECO:0000256" key="2">
    <source>
        <dbReference type="ARBA" id="ARBA00023027"/>
    </source>
</evidence>
<dbReference type="VEuPathDB" id="PiroplasmaDB:TA20415"/>
<gene>
    <name evidence="6" type="ORF">TAT_000053500</name>
    <name evidence="7" type="ORF">TAV_000053200</name>
</gene>
<sequence length="929" mass="108268">MANSAYNYASRLKKNNNKGPLGLDELFDTNKQVTKKVNLLYEYLSKSNNTIIHTGAGVSTGSGIPDFRGPSGIWTVMNNTNTKHDKAKDSNYREKQNEQYGPLTKSKKRRKLTDSACIPSMNNTSPGQADSCDVPEKESSSNYTDTLKNEETNLEREKDEETGVAQEDNDYVYYGNNKRKIVEFILALPSESHLCLLELLKRKKIRYIITQNVDGLHAVSGIPFDKLSELHGNVFVQRCLFCHKRYQRNYVSPTISFKPTGDLCGLCTFPPLNVLTDVVLDWFDCYEQYYEETSKLKSESSDLHVVMGSSLHIEPACHYASNDYHRKYDSPLIIINYQSTKLDPECDLIIHEDINKICTNLLKKFNLKVPTFFKKSHLFILKYNHTANATTKTNEQNIRLVVIMKSSCIKCVEFLSDASEYRPKCNIHVINKLQGVYKITIKETIRLKLTLFHDTELYFEIPYERIVLFKGEIWELDICATNGRRLVKSSKTFYNPDYYDHSSNSCRDSPEKQHEKSSLIGNGVNLINIEKMVVYFNSNLYQEKQLPFRLVGYLDLIRKYNNFSEVKLNKSLTVLSYLWYHKFIQQHQYLPQPKQEDGKYSKRRYRESDYELRKTGNFTLYKMEESFLTSPNLGMNTLDYEETKNLKIKFENLTEDSYEKVLNMSESYSFGDEKMEFEKRNGTKSSDSSESTFDEAHNPNSYNSFNSKEYSNLVAMLENYYDNYIINTNTVSESGNTTDNRANRRINMWDEIFNSSKFNKIILNKCIKLKWINMSNNKIIMNKRVDISDFMLSVKSSLPLKLFVVDNYQLGQLLTEIPAHLQQNNYNYKLFKFNTLYEFYTNSAPCGMYNASGLEDDDAEQMKSINVFELLVFNTINYIVKLNTLDSYYYSNSHNIGEDKIEHYVIIKLFHQFLPLWIIKYLSDLFECR</sequence>
<name>A0A3B0N114_THEAN</name>
<dbReference type="InterPro" id="IPR050134">
    <property type="entry name" value="NAD-dep_sirtuin_deacylases"/>
</dbReference>
<evidence type="ECO:0000256" key="4">
    <source>
        <dbReference type="SAM" id="MobiDB-lite"/>
    </source>
</evidence>
<dbReference type="PANTHER" id="PTHR11085:SF10">
    <property type="entry name" value="NAD-DEPENDENT PROTEIN DEACYLASE SIRTUIN-5, MITOCHONDRIAL-RELATED"/>
    <property type="match status" value="1"/>
</dbReference>
<dbReference type="EMBL" id="UIVT01000001">
    <property type="protein sequence ID" value="SVP88678.1"/>
    <property type="molecule type" value="Genomic_DNA"/>
</dbReference>
<feature type="region of interest" description="Disordered" evidence="4">
    <location>
        <begin position="82"/>
        <end position="163"/>
    </location>
</feature>
<dbReference type="Gene3D" id="2.20.28.200">
    <property type="match status" value="1"/>
</dbReference>
<dbReference type="InterPro" id="IPR026590">
    <property type="entry name" value="Ssirtuin_cat_dom"/>
</dbReference>
<evidence type="ECO:0000256" key="1">
    <source>
        <dbReference type="ARBA" id="ARBA00022679"/>
    </source>
</evidence>
<evidence type="ECO:0000259" key="5">
    <source>
        <dbReference type="PROSITE" id="PS50305"/>
    </source>
</evidence>
<dbReference type="Gene3D" id="3.30.1600.10">
    <property type="entry name" value="SIR2/SIRT2 'Small Domain"/>
    <property type="match status" value="1"/>
</dbReference>
<reference evidence="7" key="1">
    <citation type="submission" date="2018-07" db="EMBL/GenBank/DDBJ databases">
        <authorList>
            <person name="Quirk P.G."/>
            <person name="Krulwich T.A."/>
        </authorList>
    </citation>
    <scope>NUCLEOTIDE SEQUENCE</scope>
    <source>
        <strain evidence="7">Anand</strain>
    </source>
</reference>
<accession>A0A3B0N114</accession>
<dbReference type="Gene3D" id="3.40.50.1220">
    <property type="entry name" value="TPP-binding domain"/>
    <property type="match status" value="2"/>
</dbReference>
<feature type="compositionally biased region" description="Basic and acidic residues" evidence="4">
    <location>
        <begin position="82"/>
        <end position="97"/>
    </location>
</feature>
<keyword evidence="2" id="KW-0520">NAD</keyword>
<dbReference type="InterPro" id="IPR026591">
    <property type="entry name" value="Sirtuin_cat_small_dom_sf"/>
</dbReference>
<keyword evidence="1" id="KW-0808">Transferase</keyword>
<protein>
    <submittedName>
        <fullName evidence="7">Sir2-like histone deacetylase, putative</fullName>
    </submittedName>
</protein>
<dbReference type="Pfam" id="PF02146">
    <property type="entry name" value="SIR2"/>
    <property type="match status" value="2"/>
</dbReference>
<dbReference type="GO" id="GO:0005634">
    <property type="term" value="C:nucleus"/>
    <property type="evidence" value="ECO:0007669"/>
    <property type="project" value="TreeGrafter"/>
</dbReference>
<dbReference type="InterPro" id="IPR003000">
    <property type="entry name" value="Sirtuin"/>
</dbReference>
<evidence type="ECO:0000256" key="3">
    <source>
        <dbReference type="PROSITE-ProRule" id="PRU00236"/>
    </source>
</evidence>
<dbReference type="GO" id="GO:0070403">
    <property type="term" value="F:NAD+ binding"/>
    <property type="evidence" value="ECO:0007669"/>
    <property type="project" value="InterPro"/>
</dbReference>
<evidence type="ECO:0000313" key="7">
    <source>
        <dbReference type="EMBL" id="SVP89831.1"/>
    </source>
</evidence>
<dbReference type="InterPro" id="IPR029035">
    <property type="entry name" value="DHS-like_NAD/FAD-binding_dom"/>
</dbReference>
<comment type="caution">
    <text evidence="3">Lacks conserved residue(s) required for the propagation of feature annotation.</text>
</comment>
<dbReference type="EMBL" id="UIVS01000001">
    <property type="protein sequence ID" value="SVP89831.1"/>
    <property type="molecule type" value="Genomic_DNA"/>
</dbReference>
<dbReference type="PROSITE" id="PS50305">
    <property type="entry name" value="SIRTUIN"/>
    <property type="match status" value="1"/>
</dbReference>
<dbReference type="GO" id="GO:0017136">
    <property type="term" value="F:histone deacetylase activity, NAD-dependent"/>
    <property type="evidence" value="ECO:0007669"/>
    <property type="project" value="TreeGrafter"/>
</dbReference>
<organism evidence="7">
    <name type="scientific">Theileria annulata</name>
    <dbReference type="NCBI Taxonomy" id="5874"/>
    <lineage>
        <taxon>Eukaryota</taxon>
        <taxon>Sar</taxon>
        <taxon>Alveolata</taxon>
        <taxon>Apicomplexa</taxon>
        <taxon>Aconoidasida</taxon>
        <taxon>Piroplasmida</taxon>
        <taxon>Theileriidae</taxon>
        <taxon>Theileria</taxon>
    </lineage>
</organism>
<feature type="region of interest" description="Disordered" evidence="4">
    <location>
        <begin position="679"/>
        <end position="700"/>
    </location>
</feature>
<dbReference type="AlphaFoldDB" id="A0A3B0N114"/>
<dbReference type="SUPFAM" id="SSF52467">
    <property type="entry name" value="DHS-like NAD/FAD-binding domain"/>
    <property type="match status" value="1"/>
</dbReference>
<feature type="domain" description="Deacetylase sirtuin-type" evidence="5">
    <location>
        <begin position="30"/>
        <end position="375"/>
    </location>
</feature>
<feature type="compositionally biased region" description="Basic and acidic residues" evidence="4">
    <location>
        <begin position="147"/>
        <end position="161"/>
    </location>
</feature>